<dbReference type="Pfam" id="PF01385">
    <property type="entry name" value="OrfB_IS605"/>
    <property type="match status" value="1"/>
</dbReference>
<protein>
    <submittedName>
        <fullName evidence="8">Transposase</fullName>
    </submittedName>
</protein>
<dbReference type="Pfam" id="PF07282">
    <property type="entry name" value="Cas12f1-like_TNB"/>
    <property type="match status" value="1"/>
</dbReference>
<feature type="domain" description="Probable transposase IS891/IS1136/IS1341" evidence="6">
    <location>
        <begin position="167"/>
        <end position="279"/>
    </location>
</feature>
<proteinExistence type="inferred from homology"/>
<evidence type="ECO:0000259" key="6">
    <source>
        <dbReference type="Pfam" id="PF01385"/>
    </source>
</evidence>
<evidence type="ECO:0000256" key="3">
    <source>
        <dbReference type="ARBA" id="ARBA00022578"/>
    </source>
</evidence>
<dbReference type="EMBL" id="BIFS01000002">
    <property type="protein sequence ID" value="GCE23326.1"/>
    <property type="molecule type" value="Genomic_DNA"/>
</dbReference>
<dbReference type="PANTHER" id="PTHR30405:SF25">
    <property type="entry name" value="RNA-GUIDED DNA ENDONUCLEASE INSQ-RELATED"/>
    <property type="match status" value="1"/>
</dbReference>
<dbReference type="GO" id="GO:0032196">
    <property type="term" value="P:transposition"/>
    <property type="evidence" value="ECO:0007669"/>
    <property type="project" value="UniProtKB-KW"/>
</dbReference>
<keyword evidence="5" id="KW-0233">DNA recombination</keyword>
<dbReference type="OrthoDB" id="9790532at2"/>
<keyword evidence="9" id="KW-1185">Reference proteome</keyword>
<comment type="caution">
    <text evidence="8">The sequence shown here is derived from an EMBL/GenBank/DDBJ whole genome shotgun (WGS) entry which is preliminary data.</text>
</comment>
<dbReference type="InterPro" id="IPR010095">
    <property type="entry name" value="Cas12f1-like_TNB"/>
</dbReference>
<accession>A0A402AW51</accession>
<dbReference type="InterPro" id="IPR001959">
    <property type="entry name" value="Transposase"/>
</dbReference>
<feature type="domain" description="Cas12f1-like TNB" evidence="7">
    <location>
        <begin position="291"/>
        <end position="356"/>
    </location>
</feature>
<dbReference type="Proteomes" id="UP000287188">
    <property type="component" value="Unassembled WGS sequence"/>
</dbReference>
<keyword evidence="3" id="KW-0815">Transposition</keyword>
<evidence type="ECO:0000256" key="1">
    <source>
        <dbReference type="ARBA" id="ARBA00008761"/>
    </source>
</evidence>
<dbReference type="AlphaFoldDB" id="A0A402AW51"/>
<evidence type="ECO:0000256" key="4">
    <source>
        <dbReference type="ARBA" id="ARBA00023125"/>
    </source>
</evidence>
<organism evidence="8 9">
    <name type="scientific">Dictyobacter kobayashii</name>
    <dbReference type="NCBI Taxonomy" id="2014872"/>
    <lineage>
        <taxon>Bacteria</taxon>
        <taxon>Bacillati</taxon>
        <taxon>Chloroflexota</taxon>
        <taxon>Ktedonobacteria</taxon>
        <taxon>Ktedonobacterales</taxon>
        <taxon>Dictyobacteraceae</taxon>
        <taxon>Dictyobacter</taxon>
    </lineage>
</organism>
<gene>
    <name evidence="8" type="ORF">KDK_71260</name>
</gene>
<dbReference type="GO" id="GO:0003677">
    <property type="term" value="F:DNA binding"/>
    <property type="evidence" value="ECO:0007669"/>
    <property type="project" value="UniProtKB-KW"/>
</dbReference>
<evidence type="ECO:0000259" key="7">
    <source>
        <dbReference type="Pfam" id="PF07282"/>
    </source>
</evidence>
<comment type="similarity">
    <text evidence="2">In the N-terminal section; belongs to the transposase 2 family.</text>
</comment>
<comment type="similarity">
    <text evidence="1">In the C-terminal section; belongs to the transposase 35 family.</text>
</comment>
<dbReference type="GO" id="GO:0006310">
    <property type="term" value="P:DNA recombination"/>
    <property type="evidence" value="ECO:0007669"/>
    <property type="project" value="UniProtKB-KW"/>
</dbReference>
<evidence type="ECO:0000313" key="8">
    <source>
        <dbReference type="EMBL" id="GCE23326.1"/>
    </source>
</evidence>
<evidence type="ECO:0000256" key="2">
    <source>
        <dbReference type="ARBA" id="ARBA00011044"/>
    </source>
</evidence>
<dbReference type="InterPro" id="IPR051399">
    <property type="entry name" value="RNA-guided_DNA_endo/Transpos"/>
</dbReference>
<dbReference type="NCBIfam" id="NF040570">
    <property type="entry name" value="guided_TnpB"/>
    <property type="match status" value="1"/>
</dbReference>
<evidence type="ECO:0000256" key="5">
    <source>
        <dbReference type="ARBA" id="ARBA00023172"/>
    </source>
</evidence>
<reference evidence="9" key="1">
    <citation type="submission" date="2018-12" db="EMBL/GenBank/DDBJ databases">
        <title>Tengunoibacter tsumagoiensis gen. nov., sp. nov., Dictyobacter kobayashii sp. nov., D. alpinus sp. nov., and D. joshuensis sp. nov. and description of Dictyobacteraceae fam. nov. within the order Ktedonobacterales isolated from Tengu-no-mugimeshi.</title>
        <authorList>
            <person name="Wang C.M."/>
            <person name="Zheng Y."/>
            <person name="Sakai Y."/>
            <person name="Toyoda A."/>
            <person name="Minakuchi Y."/>
            <person name="Abe K."/>
            <person name="Yokota A."/>
            <person name="Yabe S."/>
        </authorList>
    </citation>
    <scope>NUCLEOTIDE SEQUENCE [LARGE SCALE GENOMIC DNA]</scope>
    <source>
        <strain evidence="9">Uno11</strain>
    </source>
</reference>
<keyword evidence="4" id="KW-0238">DNA-binding</keyword>
<dbReference type="RefSeq" id="WP_126556781.1">
    <property type="nucleotide sequence ID" value="NZ_BIFS01000002.1"/>
</dbReference>
<sequence length="375" mass="42785">MLIYEYKLDGNKTQYVAIDEAIRVVQFIRNKCLRLWMDDHASKNDLQKYCAVLAKEFPFANTLNSQARQASADRAWNAIQRFYDNCKAKKPGKKGYPRFQHDNRSVEYKQTGWKLEPDGRHITFTDGCGIGRLRLVGTRDIETFPVKQIKRVRLIRCADGYYVQFGVQTDRVIEHEMTGAIVGIDVGLKAYYTDSDSNTVENPRHYRKAEARLKRLQRRLSRKKKGSKNRLKARQQVARAHLKVQRQREDFARKEANTLVTSHDLIAYEDLKIANMVRNRHLAKSISDAGWGQFLSWVNYYGALHAIPVIKVAPHFTSQNCSGCGTLVKKSLSVRTHICPTCGLVMDRDHNAARNILNKALSTVGQTGTDAPQSA</sequence>
<dbReference type="PANTHER" id="PTHR30405">
    <property type="entry name" value="TRANSPOSASE"/>
    <property type="match status" value="1"/>
</dbReference>
<name>A0A402AW51_9CHLR</name>
<evidence type="ECO:0000313" key="9">
    <source>
        <dbReference type="Proteomes" id="UP000287188"/>
    </source>
</evidence>